<dbReference type="EMBL" id="JAJSOW010000004">
    <property type="protein sequence ID" value="KAI9192636.1"/>
    <property type="molecule type" value="Genomic_DNA"/>
</dbReference>
<dbReference type="Proteomes" id="UP001064489">
    <property type="component" value="Chromosome 6"/>
</dbReference>
<evidence type="ECO:0000313" key="1">
    <source>
        <dbReference type="EMBL" id="KAI9192636.1"/>
    </source>
</evidence>
<sequence>MDIQADLNSYPDMENFDLFSRKGGGIFPYSVSDYVKEDKKEIDDSGQLMYKVKKPRKGDGVQILHKSGKNNKIGVMLAVKKNLFKLRKEKMTEVALGRGAIDKGKRSKVRETKGPTCLL</sequence>
<organism evidence="1 2">
    <name type="scientific">Acer negundo</name>
    <name type="common">Box elder</name>
    <dbReference type="NCBI Taxonomy" id="4023"/>
    <lineage>
        <taxon>Eukaryota</taxon>
        <taxon>Viridiplantae</taxon>
        <taxon>Streptophyta</taxon>
        <taxon>Embryophyta</taxon>
        <taxon>Tracheophyta</taxon>
        <taxon>Spermatophyta</taxon>
        <taxon>Magnoliopsida</taxon>
        <taxon>eudicotyledons</taxon>
        <taxon>Gunneridae</taxon>
        <taxon>Pentapetalae</taxon>
        <taxon>rosids</taxon>
        <taxon>malvids</taxon>
        <taxon>Sapindales</taxon>
        <taxon>Sapindaceae</taxon>
        <taxon>Hippocastanoideae</taxon>
        <taxon>Acereae</taxon>
        <taxon>Acer</taxon>
    </lineage>
</organism>
<name>A0AAD5JHQ2_ACENE</name>
<keyword evidence="2" id="KW-1185">Reference proteome</keyword>
<comment type="caution">
    <text evidence="1">The sequence shown here is derived from an EMBL/GenBank/DDBJ whole genome shotgun (WGS) entry which is preliminary data.</text>
</comment>
<evidence type="ECO:0000313" key="2">
    <source>
        <dbReference type="Proteomes" id="UP001064489"/>
    </source>
</evidence>
<accession>A0AAD5JHQ2</accession>
<gene>
    <name evidence="1" type="ORF">LWI28_025812</name>
</gene>
<proteinExistence type="predicted"/>
<reference evidence="1" key="2">
    <citation type="submission" date="2023-02" db="EMBL/GenBank/DDBJ databases">
        <authorList>
            <person name="Swenson N.G."/>
            <person name="Wegrzyn J.L."/>
            <person name="Mcevoy S.L."/>
        </authorList>
    </citation>
    <scope>NUCLEOTIDE SEQUENCE</scope>
    <source>
        <strain evidence="1">91603</strain>
        <tissue evidence="1">Leaf</tissue>
    </source>
</reference>
<protein>
    <submittedName>
        <fullName evidence="1">Uncharacterized protein</fullName>
    </submittedName>
</protein>
<dbReference type="AlphaFoldDB" id="A0AAD5JHQ2"/>
<reference evidence="1" key="1">
    <citation type="journal article" date="2022" name="Plant J.">
        <title>Strategies of tolerance reflected in two North American maple genomes.</title>
        <authorList>
            <person name="McEvoy S.L."/>
            <person name="Sezen U.U."/>
            <person name="Trouern-Trend A."/>
            <person name="McMahon S.M."/>
            <person name="Schaberg P.G."/>
            <person name="Yang J."/>
            <person name="Wegrzyn J.L."/>
            <person name="Swenson N.G."/>
        </authorList>
    </citation>
    <scope>NUCLEOTIDE SEQUENCE</scope>
    <source>
        <strain evidence="1">91603</strain>
    </source>
</reference>